<dbReference type="Gene3D" id="3.40.50.720">
    <property type="entry name" value="NAD(P)-binding Rossmann-like Domain"/>
    <property type="match status" value="1"/>
</dbReference>
<evidence type="ECO:0000256" key="3">
    <source>
        <dbReference type="ARBA" id="ARBA00023002"/>
    </source>
</evidence>
<evidence type="ECO:0000256" key="2">
    <source>
        <dbReference type="ARBA" id="ARBA00022857"/>
    </source>
</evidence>
<dbReference type="GO" id="GO:0005739">
    <property type="term" value="C:mitochondrion"/>
    <property type="evidence" value="ECO:0007669"/>
    <property type="project" value="TreeGrafter"/>
</dbReference>
<dbReference type="InterPro" id="IPR050838">
    <property type="entry name" value="Ketopantoate_reductase"/>
</dbReference>
<dbReference type="GO" id="GO:0050661">
    <property type="term" value="F:NADP binding"/>
    <property type="evidence" value="ECO:0007669"/>
    <property type="project" value="TreeGrafter"/>
</dbReference>
<comment type="similarity">
    <text evidence="1">Belongs to the ketopantoate reductase family.</text>
</comment>
<evidence type="ECO:0000313" key="7">
    <source>
        <dbReference type="Proteomes" id="UP000258309"/>
    </source>
</evidence>
<dbReference type="EMBL" id="NCSJ02000174">
    <property type="protein sequence ID" value="RFU28132.1"/>
    <property type="molecule type" value="Genomic_DNA"/>
</dbReference>
<accession>A0A3E2H4I7</accession>
<feature type="domain" description="Ketopantoate reductase N-terminal" evidence="4">
    <location>
        <begin position="7"/>
        <end position="160"/>
    </location>
</feature>
<name>A0A3E2H4I7_SCYLI</name>
<dbReference type="InterPro" id="IPR013328">
    <property type="entry name" value="6PGD_dom2"/>
</dbReference>
<reference evidence="6 7" key="1">
    <citation type="submission" date="2018-05" db="EMBL/GenBank/DDBJ databases">
        <title>Draft genome sequence of Scytalidium lignicola DSM 105466, a ubiquitous saprotrophic fungus.</title>
        <authorList>
            <person name="Buettner E."/>
            <person name="Gebauer A.M."/>
            <person name="Hofrichter M."/>
            <person name="Liers C."/>
            <person name="Kellner H."/>
        </authorList>
    </citation>
    <scope>NUCLEOTIDE SEQUENCE [LARGE SCALE GENOMIC DNA]</scope>
    <source>
        <strain evidence="6 7">DSM 105466</strain>
    </source>
</reference>
<evidence type="ECO:0008006" key="8">
    <source>
        <dbReference type="Google" id="ProtNLM"/>
    </source>
</evidence>
<evidence type="ECO:0000259" key="5">
    <source>
        <dbReference type="Pfam" id="PF08546"/>
    </source>
</evidence>
<dbReference type="InterPro" id="IPR008927">
    <property type="entry name" value="6-PGluconate_DH-like_C_sf"/>
</dbReference>
<dbReference type="Gene3D" id="1.10.1040.10">
    <property type="entry name" value="N-(1-d-carboxylethyl)-l-norvaline Dehydrogenase, domain 2"/>
    <property type="match status" value="1"/>
</dbReference>
<dbReference type="PANTHER" id="PTHR43765">
    <property type="entry name" value="2-DEHYDROPANTOATE 2-REDUCTASE-RELATED"/>
    <property type="match status" value="1"/>
</dbReference>
<dbReference type="Pfam" id="PF08546">
    <property type="entry name" value="ApbA_C"/>
    <property type="match status" value="1"/>
</dbReference>
<dbReference type="STRING" id="5539.A0A3E2H4I7"/>
<dbReference type="PANTHER" id="PTHR43765:SF2">
    <property type="entry name" value="2-DEHYDROPANTOATE 2-REDUCTASE"/>
    <property type="match status" value="1"/>
</dbReference>
<keyword evidence="2" id="KW-0521">NADP</keyword>
<evidence type="ECO:0000256" key="1">
    <source>
        <dbReference type="ARBA" id="ARBA00007870"/>
    </source>
</evidence>
<gene>
    <name evidence="6" type="ORF">B7463_g8197</name>
</gene>
<feature type="non-terminal residue" evidence="6">
    <location>
        <position position="1"/>
    </location>
</feature>
<proteinExistence type="inferred from homology"/>
<dbReference type="Pfam" id="PF02558">
    <property type="entry name" value="ApbA"/>
    <property type="match status" value="1"/>
</dbReference>
<sequence length="379" mass="42380">MTGSQRIHVLGSGPYGKYIAHCLAGLANAPPVTLILENSNSIKNWKEEGGVINVIRRGKVISERGVQVELAQPLAIQAHGTKPKKDIIDHLIVTTEGIKTVSMLSSIKGRLRSSSVICLLQDSLGVVEEINSTLFSNLLERPNYILGSISHDLRSTNKEYTVVERSTGYTKLTMLKPLSTTHGDIGINCHCQGLVRRIGHAWNERPRYLMRTITRSHTLNANGELMEKYLTSELQRLAINSVIWPLSTVLNTPPGLLLHNYHAKSMMRDLLEELSLVIRSLPELSKMSKKDKTFSVDRLMNVVQSSIAKSRGQGLSIPSLVKARLRSNIDYWNGYFVRRGIELGIRSPNNEHLIRLVKTKAAVKGFEMDLHIPFGPRKR</sequence>
<organism evidence="6 7">
    <name type="scientific">Scytalidium lignicola</name>
    <name type="common">Hyphomycete</name>
    <dbReference type="NCBI Taxonomy" id="5539"/>
    <lineage>
        <taxon>Eukaryota</taxon>
        <taxon>Fungi</taxon>
        <taxon>Dikarya</taxon>
        <taxon>Ascomycota</taxon>
        <taxon>Pezizomycotina</taxon>
        <taxon>Leotiomycetes</taxon>
        <taxon>Leotiomycetes incertae sedis</taxon>
        <taxon>Scytalidium</taxon>
    </lineage>
</organism>
<feature type="non-terminal residue" evidence="6">
    <location>
        <position position="379"/>
    </location>
</feature>
<dbReference type="AlphaFoldDB" id="A0A3E2H4I7"/>
<keyword evidence="3" id="KW-0560">Oxidoreductase</keyword>
<feature type="domain" description="Ketopantoate reductase C-terminal" evidence="5">
    <location>
        <begin position="233"/>
        <end position="360"/>
    </location>
</feature>
<evidence type="ECO:0000259" key="4">
    <source>
        <dbReference type="Pfam" id="PF02558"/>
    </source>
</evidence>
<comment type="caution">
    <text evidence="6">The sequence shown here is derived from an EMBL/GenBank/DDBJ whole genome shotgun (WGS) entry which is preliminary data.</text>
</comment>
<evidence type="ECO:0000313" key="6">
    <source>
        <dbReference type="EMBL" id="RFU28132.1"/>
    </source>
</evidence>
<dbReference type="InterPro" id="IPR013752">
    <property type="entry name" value="KPA_reductase"/>
</dbReference>
<dbReference type="Proteomes" id="UP000258309">
    <property type="component" value="Unassembled WGS sequence"/>
</dbReference>
<dbReference type="SUPFAM" id="SSF48179">
    <property type="entry name" value="6-phosphogluconate dehydrogenase C-terminal domain-like"/>
    <property type="match status" value="1"/>
</dbReference>
<dbReference type="OMA" id="TTVCLMT"/>
<dbReference type="OrthoDB" id="73846at2759"/>
<dbReference type="InterPro" id="IPR013332">
    <property type="entry name" value="KPR_N"/>
</dbReference>
<dbReference type="GO" id="GO:0008677">
    <property type="term" value="F:2-dehydropantoate 2-reductase activity"/>
    <property type="evidence" value="ECO:0007669"/>
    <property type="project" value="TreeGrafter"/>
</dbReference>
<protein>
    <recommendedName>
        <fullName evidence="8">2-dehydropantoate 2-reductase</fullName>
    </recommendedName>
</protein>
<keyword evidence="7" id="KW-1185">Reference proteome</keyword>